<dbReference type="Pfam" id="PF00535">
    <property type="entry name" value="Glycos_transf_2"/>
    <property type="match status" value="1"/>
</dbReference>
<accession>A0A6J4JXV7</accession>
<feature type="transmembrane region" description="Helical" evidence="4">
    <location>
        <begin position="245"/>
        <end position="272"/>
    </location>
</feature>
<keyword evidence="2" id="KW-0328">Glycosyltransferase</keyword>
<name>A0A6J4JXV7_9SPHI</name>
<dbReference type="Gene3D" id="3.90.550.10">
    <property type="entry name" value="Spore Coat Polysaccharide Biosynthesis Protein SpsA, Chain A"/>
    <property type="match status" value="1"/>
</dbReference>
<keyword evidence="3 6" id="KW-0808">Transferase</keyword>
<evidence type="ECO:0000256" key="1">
    <source>
        <dbReference type="ARBA" id="ARBA00006739"/>
    </source>
</evidence>
<evidence type="ECO:0000256" key="2">
    <source>
        <dbReference type="ARBA" id="ARBA00022676"/>
    </source>
</evidence>
<dbReference type="PANTHER" id="PTHR43179">
    <property type="entry name" value="RHAMNOSYLTRANSFERASE WBBL"/>
    <property type="match status" value="1"/>
</dbReference>
<organism evidence="6">
    <name type="scientific">uncultured Cytophagales bacterium</name>
    <dbReference type="NCBI Taxonomy" id="158755"/>
    <lineage>
        <taxon>Bacteria</taxon>
        <taxon>Pseudomonadati</taxon>
        <taxon>Bacteroidota</taxon>
        <taxon>Sphingobacteriia</taxon>
        <taxon>Sphingobacteriales</taxon>
        <taxon>environmental samples</taxon>
    </lineage>
</organism>
<dbReference type="AlphaFoldDB" id="A0A6J4JXV7"/>
<dbReference type="CDD" id="cd00761">
    <property type="entry name" value="Glyco_tranf_GTA_type"/>
    <property type="match status" value="1"/>
</dbReference>
<evidence type="ECO:0000259" key="5">
    <source>
        <dbReference type="Pfam" id="PF00535"/>
    </source>
</evidence>
<dbReference type="InterPro" id="IPR029044">
    <property type="entry name" value="Nucleotide-diphossugar_trans"/>
</dbReference>
<dbReference type="EMBL" id="CADCTQ010000379">
    <property type="protein sequence ID" value="CAA9290347.1"/>
    <property type="molecule type" value="Genomic_DNA"/>
</dbReference>
<feature type="transmembrane region" description="Helical" evidence="4">
    <location>
        <begin position="292"/>
        <end position="312"/>
    </location>
</feature>
<keyword evidence="4" id="KW-1133">Transmembrane helix</keyword>
<proteinExistence type="inferred from homology"/>
<keyword evidence="4" id="KW-0812">Transmembrane</keyword>
<evidence type="ECO:0000313" key="6">
    <source>
        <dbReference type="EMBL" id="CAA9290347.1"/>
    </source>
</evidence>
<sequence>MPVKISVVIPTYRRPALLRQCLAALAAQHFDPAGYEVVVVSDGYDAATEAVVREAPGGHPAVRYHHLSCKRGPAAARNLGWQRAAGPLVAFTDDDCLPDPGWLRGFWEAYRGETEAAFSGRVRVPVPTPPTDYEKSVTGLQTADFVTANCLCTRAALQRIGGFDERFSMAWREDSDLEFKLIRAGIPIGYKADAEVVHPVRAAPWGVSIREQKKSLFNALLYRKHPELYRQKVQPGPRWDYYRTVLCLLLGVAGLVVGVPVLAWAALAGWLLLTARFAAARLAGTSRQAGHVLEMIVTSAVIPVACVCWRLYGAWKYKVFFL</sequence>
<feature type="domain" description="Glycosyltransferase 2-like" evidence="5">
    <location>
        <begin position="6"/>
        <end position="125"/>
    </location>
</feature>
<dbReference type="GO" id="GO:0016757">
    <property type="term" value="F:glycosyltransferase activity"/>
    <property type="evidence" value="ECO:0007669"/>
    <property type="project" value="UniProtKB-KW"/>
</dbReference>
<keyword evidence="4" id="KW-0472">Membrane</keyword>
<comment type="similarity">
    <text evidence="1">Belongs to the glycosyltransferase 2 family.</text>
</comment>
<dbReference type="SUPFAM" id="SSF53448">
    <property type="entry name" value="Nucleotide-diphospho-sugar transferases"/>
    <property type="match status" value="1"/>
</dbReference>
<evidence type="ECO:0000256" key="3">
    <source>
        <dbReference type="ARBA" id="ARBA00022679"/>
    </source>
</evidence>
<evidence type="ECO:0000256" key="4">
    <source>
        <dbReference type="SAM" id="Phobius"/>
    </source>
</evidence>
<dbReference type="InterPro" id="IPR001173">
    <property type="entry name" value="Glyco_trans_2-like"/>
</dbReference>
<reference evidence="6" key="1">
    <citation type="submission" date="2020-02" db="EMBL/GenBank/DDBJ databases">
        <authorList>
            <person name="Meier V. D."/>
        </authorList>
    </citation>
    <scope>NUCLEOTIDE SEQUENCE</scope>
    <source>
        <strain evidence="6">AVDCRST_MAG56</strain>
    </source>
</reference>
<gene>
    <name evidence="6" type="ORF">AVDCRST_MAG56-4614</name>
</gene>
<protein>
    <submittedName>
        <fullName evidence="6">Glycosyl transferase, family 2</fullName>
    </submittedName>
</protein>
<dbReference type="PANTHER" id="PTHR43179:SF12">
    <property type="entry name" value="GALACTOFURANOSYLTRANSFERASE GLFT2"/>
    <property type="match status" value="1"/>
</dbReference>